<feature type="domain" description="AAA" evidence="1">
    <location>
        <begin position="5"/>
        <end position="196"/>
    </location>
</feature>
<evidence type="ECO:0000313" key="2">
    <source>
        <dbReference type="EMBL" id="TCX05203.1"/>
    </source>
</evidence>
<dbReference type="AlphaFoldDB" id="A0A483GAK9"/>
<sequence>MTAPVISFINMKGGVGKTTLCVGIAEFLANYMGHRVLVIDIDPQFNATQSLMGHYDRVEEYMTALRPNNQTIRKIFELPNSLMEDEKKATPEQVITKVSDNLDIILGDINIIFDTNQEGIRIKMLRKFINENDLKESYDYIFIDSPPTISLFTDTALLASDYYLTPVKIDHYSVLGASSLNSVIRNMRTHHEKEIKQVGYIYTNTDAEMTNKTREIKEQFESHTQFTNFYFFENQLTYVRDLMVGYQGNIPSCYSKSRQDIENICNEFISRVAHLEGDTNE</sequence>
<dbReference type="Pfam" id="PF13614">
    <property type="entry name" value="AAA_31"/>
    <property type="match status" value="1"/>
</dbReference>
<dbReference type="PANTHER" id="PTHR13696">
    <property type="entry name" value="P-LOOP CONTAINING NUCLEOSIDE TRIPHOSPHATE HYDROLASE"/>
    <property type="match status" value="1"/>
</dbReference>
<protein>
    <submittedName>
        <fullName evidence="2">ParA family protein</fullName>
    </submittedName>
</protein>
<dbReference type="InterPro" id="IPR027417">
    <property type="entry name" value="P-loop_NTPase"/>
</dbReference>
<dbReference type="RefSeq" id="WP_040165660.1">
    <property type="nucleotide sequence ID" value="NZ_CABWNR010000006.1"/>
</dbReference>
<organism evidence="2">
    <name type="scientific">Klebsiella pneumoniae</name>
    <dbReference type="NCBI Taxonomy" id="573"/>
    <lineage>
        <taxon>Bacteria</taxon>
        <taxon>Pseudomonadati</taxon>
        <taxon>Pseudomonadota</taxon>
        <taxon>Gammaproteobacteria</taxon>
        <taxon>Enterobacterales</taxon>
        <taxon>Enterobacteriaceae</taxon>
        <taxon>Klebsiella/Raoultella group</taxon>
        <taxon>Klebsiella</taxon>
        <taxon>Klebsiella pneumoniae complex</taxon>
    </lineage>
</organism>
<dbReference type="CDD" id="cd02042">
    <property type="entry name" value="ParAB_family"/>
    <property type="match status" value="1"/>
</dbReference>
<gene>
    <name evidence="2" type="ORF">ETE71_25765</name>
</gene>
<dbReference type="EMBL" id="SDCE01000037">
    <property type="protein sequence ID" value="TCX05203.1"/>
    <property type="molecule type" value="Genomic_DNA"/>
</dbReference>
<dbReference type="SUPFAM" id="SSF52540">
    <property type="entry name" value="P-loop containing nucleoside triphosphate hydrolases"/>
    <property type="match status" value="1"/>
</dbReference>
<accession>A0A483GAK9</accession>
<dbReference type="InterPro" id="IPR050678">
    <property type="entry name" value="DNA_Partitioning_ATPase"/>
</dbReference>
<dbReference type="InterPro" id="IPR025669">
    <property type="entry name" value="AAA_dom"/>
</dbReference>
<evidence type="ECO:0000259" key="1">
    <source>
        <dbReference type="Pfam" id="PF13614"/>
    </source>
</evidence>
<name>A0A483GAK9_KLEPN</name>
<proteinExistence type="predicted"/>
<dbReference type="PANTHER" id="PTHR13696:SF52">
    <property type="entry name" value="PARA FAMILY PROTEIN CT_582"/>
    <property type="match status" value="1"/>
</dbReference>
<reference evidence="2" key="1">
    <citation type="submission" date="2019-01" db="EMBL/GenBank/DDBJ databases">
        <authorList>
            <person name="Lista F."/>
            <person name="Anselmo A."/>
        </authorList>
    </citation>
    <scope>NUCLEOTIDE SEQUENCE</scope>
    <source>
        <strain evidence="2">18S</strain>
    </source>
</reference>
<dbReference type="Gene3D" id="3.40.50.300">
    <property type="entry name" value="P-loop containing nucleotide triphosphate hydrolases"/>
    <property type="match status" value="1"/>
</dbReference>
<comment type="caution">
    <text evidence="2">The sequence shown here is derived from an EMBL/GenBank/DDBJ whole genome shotgun (WGS) entry which is preliminary data.</text>
</comment>